<feature type="signal peptide" evidence="2">
    <location>
        <begin position="1"/>
        <end position="23"/>
    </location>
</feature>
<dbReference type="GO" id="GO:0016810">
    <property type="term" value="F:hydrolase activity, acting on carbon-nitrogen (but not peptide) bonds"/>
    <property type="evidence" value="ECO:0007669"/>
    <property type="project" value="InterPro"/>
</dbReference>
<dbReference type="SUPFAM" id="SSF51338">
    <property type="entry name" value="Composite domain of metallo-dependent hydrolases"/>
    <property type="match status" value="1"/>
</dbReference>
<feature type="domain" description="SGNH hydrolase-type esterase" evidence="4">
    <location>
        <begin position="67"/>
        <end position="211"/>
    </location>
</feature>
<feature type="chain" id="PRO_5022206423" evidence="2">
    <location>
        <begin position="24"/>
        <end position="786"/>
    </location>
</feature>
<dbReference type="Pfam" id="PF13472">
    <property type="entry name" value="Lipase_GDSL_2"/>
    <property type="match status" value="1"/>
</dbReference>
<dbReference type="EMBL" id="CP036433">
    <property type="protein sequence ID" value="QDU97842.1"/>
    <property type="molecule type" value="Genomic_DNA"/>
</dbReference>
<dbReference type="SUPFAM" id="SSF51556">
    <property type="entry name" value="Metallo-dependent hydrolases"/>
    <property type="match status" value="1"/>
</dbReference>
<dbReference type="InterPro" id="IPR036514">
    <property type="entry name" value="SGNH_hydro_sf"/>
</dbReference>
<dbReference type="InterPro" id="IPR011059">
    <property type="entry name" value="Metal-dep_hydrolase_composite"/>
</dbReference>
<dbReference type="KEGG" id="lcre:Pla8534_56990"/>
<evidence type="ECO:0000259" key="3">
    <source>
        <dbReference type="Pfam" id="PF07969"/>
    </source>
</evidence>
<dbReference type="OrthoDB" id="9767366at2"/>
<dbReference type="RefSeq" id="WP_145056593.1">
    <property type="nucleotide sequence ID" value="NZ_CP036433.1"/>
</dbReference>
<dbReference type="Gene3D" id="2.30.40.10">
    <property type="entry name" value="Urease, subunit C, domain 1"/>
    <property type="match status" value="1"/>
</dbReference>
<dbReference type="CDD" id="cd01300">
    <property type="entry name" value="YtcJ_like"/>
    <property type="match status" value="1"/>
</dbReference>
<dbReference type="Gene3D" id="3.40.50.1110">
    <property type="entry name" value="SGNH hydrolase"/>
    <property type="match status" value="1"/>
</dbReference>
<dbReference type="AlphaFoldDB" id="A0A518E192"/>
<dbReference type="PANTHER" id="PTHR22642">
    <property type="entry name" value="IMIDAZOLONEPROPIONASE"/>
    <property type="match status" value="1"/>
</dbReference>
<evidence type="ECO:0000256" key="2">
    <source>
        <dbReference type="SAM" id="SignalP"/>
    </source>
</evidence>
<dbReference type="InterPro" id="IPR013830">
    <property type="entry name" value="SGNH_hydro"/>
</dbReference>
<dbReference type="InterPro" id="IPR032466">
    <property type="entry name" value="Metal_Hydrolase"/>
</dbReference>
<feature type="compositionally biased region" description="Basic and acidic residues" evidence="1">
    <location>
        <begin position="393"/>
        <end position="405"/>
    </location>
</feature>
<keyword evidence="5" id="KW-0378">Hydrolase</keyword>
<evidence type="ECO:0000313" key="6">
    <source>
        <dbReference type="Proteomes" id="UP000317648"/>
    </source>
</evidence>
<reference evidence="5 6" key="1">
    <citation type="submission" date="2019-02" db="EMBL/GenBank/DDBJ databases">
        <title>Deep-cultivation of Planctomycetes and their phenomic and genomic characterization uncovers novel biology.</title>
        <authorList>
            <person name="Wiegand S."/>
            <person name="Jogler M."/>
            <person name="Boedeker C."/>
            <person name="Pinto D."/>
            <person name="Vollmers J."/>
            <person name="Rivas-Marin E."/>
            <person name="Kohn T."/>
            <person name="Peeters S.H."/>
            <person name="Heuer A."/>
            <person name="Rast P."/>
            <person name="Oberbeckmann S."/>
            <person name="Bunk B."/>
            <person name="Jeske O."/>
            <person name="Meyerdierks A."/>
            <person name="Storesund J.E."/>
            <person name="Kallscheuer N."/>
            <person name="Luecker S."/>
            <person name="Lage O.M."/>
            <person name="Pohl T."/>
            <person name="Merkel B.J."/>
            <person name="Hornburger P."/>
            <person name="Mueller R.-W."/>
            <person name="Bruemmer F."/>
            <person name="Labrenz M."/>
            <person name="Spormann A.M."/>
            <person name="Op den Camp H."/>
            <person name="Overmann J."/>
            <person name="Amann R."/>
            <person name="Jetten M.S.M."/>
            <person name="Mascher T."/>
            <person name="Medema M.H."/>
            <person name="Devos D.P."/>
            <person name="Kaster A.-K."/>
            <person name="Ovreas L."/>
            <person name="Rohde M."/>
            <person name="Galperin M.Y."/>
            <person name="Jogler C."/>
        </authorList>
    </citation>
    <scope>NUCLEOTIDE SEQUENCE [LARGE SCALE GENOMIC DNA]</scope>
    <source>
        <strain evidence="5 6">Pla85_3_4</strain>
    </source>
</reference>
<dbReference type="SUPFAM" id="SSF52266">
    <property type="entry name" value="SGNH hydrolase"/>
    <property type="match status" value="1"/>
</dbReference>
<gene>
    <name evidence="5" type="primary">nfdA</name>
    <name evidence="5" type="ORF">Pla8534_56990</name>
</gene>
<dbReference type="Pfam" id="PF07969">
    <property type="entry name" value="Amidohydro_3"/>
    <property type="match status" value="1"/>
</dbReference>
<dbReference type="GO" id="GO:0016788">
    <property type="term" value="F:hydrolase activity, acting on ester bonds"/>
    <property type="evidence" value="ECO:0007669"/>
    <property type="project" value="UniProtKB-ARBA"/>
</dbReference>
<dbReference type="EC" id="3.5.1.91" evidence="5"/>
<dbReference type="Proteomes" id="UP000317648">
    <property type="component" value="Chromosome"/>
</dbReference>
<dbReference type="Gene3D" id="3.10.310.70">
    <property type="match status" value="1"/>
</dbReference>
<dbReference type="Gene3D" id="3.20.20.140">
    <property type="entry name" value="Metal-dependent hydrolases"/>
    <property type="match status" value="1"/>
</dbReference>
<evidence type="ECO:0000256" key="1">
    <source>
        <dbReference type="SAM" id="MobiDB-lite"/>
    </source>
</evidence>
<sequence length="786" mass="86718" precursor="true">MSIRILTLAVGAGLLLAAGSLQGAAPSPTRWQKTMDQFKAADAKAMPAAEGVLFIGSSSIRLWDLEKSFPGKGYINRGFGGSYIADSTHYADDIVFPYRPTTIVMFAGGNDLAGDLPPDVVADDFRKFANKVHSKLPKTRIIFIAVKASQSRWAIRDRIQACNKEVKAFCDQDERLVFVDAFDAMLGEDGLPRAELLREDKLHLSDAGYELWTSLVKPHLPADDKQSAVEGPADLILHNGKVAVVDQAFTLAQAIAVRDGRILQVGANADVLALRGEKTEVIDLQGRLAMPGLIDSHTHPGSASMHEFDHPVPDMETVADVLDYIRQRAAAVGEGEWVQVSQIFITRLREQRYPTRAELDAAAPKNPVVFSTGPDASVNSMALELSGIDRDFRTTGSGEIERDPETGEPTGILRGNTKRYLKTTSAPGKKPTTADREERLKLLFADYNAVGITCIADRNASDTAIQNYDALRRRGELTLRIACSHALSTSESVPEIQAKLKEIAAHPLCRGDNMLRIVGVKAFQDGGMLTGSAYMTKPWGVSKIYSIVDPRYQGVLFIEKDKLLEIVRTTIDANLQFTAHSVGDGAVRNLLDVYETIAKDREIQSVRPCITHCNFMSENDVQRMADLGVVADIQPAWLYLDGKTLRDQFGEERLRWFQPLKSLFEAGAIAGGGSDHMQKIGSLRSINPYNPFLGMWISQVREPRRMEGKLHPEESLSREQAIRFYTQNNAYIVFLDEQIGSLEAGKQADLIVVDRDLLTCPVDDIKDAQVDYTFLGGKRVFARNKP</sequence>
<feature type="domain" description="Amidohydrolase 3" evidence="3">
    <location>
        <begin position="280"/>
        <end position="781"/>
    </location>
</feature>
<evidence type="ECO:0000313" key="5">
    <source>
        <dbReference type="EMBL" id="QDU97842.1"/>
    </source>
</evidence>
<dbReference type="InterPro" id="IPR033932">
    <property type="entry name" value="YtcJ-like"/>
</dbReference>
<protein>
    <submittedName>
        <fullName evidence="5">N-substituted formamide deformylase</fullName>
        <ecNumber evidence="5">3.5.1.91</ecNumber>
    </submittedName>
</protein>
<feature type="region of interest" description="Disordered" evidence="1">
    <location>
        <begin position="393"/>
        <end position="413"/>
    </location>
</feature>
<proteinExistence type="predicted"/>
<evidence type="ECO:0000259" key="4">
    <source>
        <dbReference type="Pfam" id="PF13472"/>
    </source>
</evidence>
<keyword evidence="2" id="KW-0732">Signal</keyword>
<dbReference type="InterPro" id="IPR013108">
    <property type="entry name" value="Amidohydro_3"/>
</dbReference>
<keyword evidence="6" id="KW-1185">Reference proteome</keyword>
<name>A0A518E192_9BACT</name>
<accession>A0A518E192</accession>
<dbReference type="PANTHER" id="PTHR22642:SF2">
    <property type="entry name" value="PROTEIN LONG AFTER FAR-RED 3"/>
    <property type="match status" value="1"/>
</dbReference>
<organism evidence="5 6">
    <name type="scientific">Lignipirellula cremea</name>
    <dbReference type="NCBI Taxonomy" id="2528010"/>
    <lineage>
        <taxon>Bacteria</taxon>
        <taxon>Pseudomonadati</taxon>
        <taxon>Planctomycetota</taxon>
        <taxon>Planctomycetia</taxon>
        <taxon>Pirellulales</taxon>
        <taxon>Pirellulaceae</taxon>
        <taxon>Lignipirellula</taxon>
    </lineage>
</organism>